<comment type="caution">
    <text evidence="1">The sequence shown here is derived from an EMBL/GenBank/DDBJ whole genome shotgun (WGS) entry which is preliminary data.</text>
</comment>
<proteinExistence type="predicted"/>
<gene>
    <name evidence="1" type="ORF">EWV80_01875</name>
</gene>
<evidence type="ECO:0000313" key="1">
    <source>
        <dbReference type="EMBL" id="TRU30557.1"/>
    </source>
</evidence>
<dbReference type="EMBL" id="SFBK01000027">
    <property type="protein sequence ID" value="TRU30557.1"/>
    <property type="molecule type" value="Genomic_DNA"/>
</dbReference>
<reference evidence="1 2" key="1">
    <citation type="submission" date="2019-01" db="EMBL/GenBank/DDBJ databases">
        <title>Coherence of Microcystis species and biogeography revealed through population genomics.</title>
        <authorList>
            <person name="Perez-Carrascal O.M."/>
            <person name="Terrat Y."/>
            <person name="Giani A."/>
            <person name="Fortin N."/>
            <person name="Tromas N."/>
            <person name="Shapiro B.J."/>
        </authorList>
    </citation>
    <scope>NUCLEOTIDE SEQUENCE [LARGE SCALE GENOMIC DNA]</scope>
    <source>
        <strain evidence="1">Ma_QC_B_20070730_S2</strain>
    </source>
</reference>
<organism evidence="1 2">
    <name type="scientific">Microcystis aeruginosa Ma_QC_B_20070730_S2</name>
    <dbReference type="NCBI Taxonomy" id="2486256"/>
    <lineage>
        <taxon>Bacteria</taxon>
        <taxon>Bacillati</taxon>
        <taxon>Cyanobacteriota</taxon>
        <taxon>Cyanophyceae</taxon>
        <taxon>Oscillatoriophycideae</taxon>
        <taxon>Chroococcales</taxon>
        <taxon>Microcystaceae</taxon>
        <taxon>Microcystis</taxon>
    </lineage>
</organism>
<accession>A0A552E7U0</accession>
<dbReference type="Proteomes" id="UP000320551">
    <property type="component" value="Unassembled WGS sequence"/>
</dbReference>
<evidence type="ECO:0000313" key="2">
    <source>
        <dbReference type="Proteomes" id="UP000320551"/>
    </source>
</evidence>
<name>A0A552E7U0_MICAE</name>
<dbReference type="AlphaFoldDB" id="A0A552E7U0"/>
<protein>
    <submittedName>
        <fullName evidence="1">Uncharacterized protein</fullName>
    </submittedName>
</protein>
<sequence>MNNPNARSHKEPIDSIDIHEKRTYISNLDPEERELIELYEQGEWVSKLTPERVKELQSYVEVTWEERKRDIRREDEL</sequence>